<evidence type="ECO:0000256" key="2">
    <source>
        <dbReference type="SAM" id="MobiDB-lite"/>
    </source>
</evidence>
<feature type="compositionally biased region" description="Polar residues" evidence="2">
    <location>
        <begin position="1"/>
        <end position="12"/>
    </location>
</feature>
<evidence type="ECO:0000256" key="1">
    <source>
        <dbReference type="SAM" id="Coils"/>
    </source>
</evidence>
<dbReference type="Proteomes" id="UP000182761">
    <property type="component" value="Unassembled WGS sequence"/>
</dbReference>
<dbReference type="AlphaFoldDB" id="A0A0X3ARF9"/>
<name>A0A0X3ARF9_9FLAO</name>
<reference evidence="3 4" key="1">
    <citation type="submission" date="2016-01" db="EMBL/GenBank/DDBJ databases">
        <authorList>
            <person name="McClelland M."/>
            <person name="Jain A."/>
            <person name="Saraogi P."/>
            <person name="Mendelson R."/>
            <person name="Westerman R."/>
            <person name="SanMiguel P."/>
            <person name="Csonka L."/>
        </authorList>
    </citation>
    <scope>NUCLEOTIDE SEQUENCE [LARGE SCALE GENOMIC DNA]</scope>
    <source>
        <strain evidence="3 4">R-53146</strain>
    </source>
</reference>
<feature type="region of interest" description="Disordered" evidence="2">
    <location>
        <begin position="1"/>
        <end position="45"/>
    </location>
</feature>
<dbReference type="OrthoDB" id="5422202at2"/>
<dbReference type="EMBL" id="FCOR01000013">
    <property type="protein sequence ID" value="CVK16966.1"/>
    <property type="molecule type" value="Genomic_DNA"/>
</dbReference>
<gene>
    <name evidence="3" type="ORF">Ga0061079_11340</name>
</gene>
<protein>
    <recommendedName>
        <fullName evidence="5">DUF349 domain-containing protein</fullName>
    </recommendedName>
</protein>
<dbReference type="Pfam" id="PF03993">
    <property type="entry name" value="DUF349"/>
    <property type="match status" value="5"/>
</dbReference>
<feature type="compositionally biased region" description="Basic and acidic residues" evidence="2">
    <location>
        <begin position="28"/>
        <end position="45"/>
    </location>
</feature>
<evidence type="ECO:0000313" key="4">
    <source>
        <dbReference type="Proteomes" id="UP000182761"/>
    </source>
</evidence>
<dbReference type="RefSeq" id="WP_055426143.1">
    <property type="nucleotide sequence ID" value="NZ_FCOR01000013.1"/>
</dbReference>
<organism evidence="3 4">
    <name type="scientific">Apibacter mensalis</name>
    <dbReference type="NCBI Taxonomy" id="1586267"/>
    <lineage>
        <taxon>Bacteria</taxon>
        <taxon>Pseudomonadati</taxon>
        <taxon>Bacteroidota</taxon>
        <taxon>Flavobacteriia</taxon>
        <taxon>Flavobacteriales</taxon>
        <taxon>Weeksellaceae</taxon>
        <taxon>Apibacter</taxon>
    </lineage>
</organism>
<keyword evidence="4" id="KW-1185">Reference proteome</keyword>
<sequence>MGIESDNLQNAEGNEKKVKSLQNLESTYNKDSHKEDSIDGLDSEKSKENLSIEEITIPEKDYESLSLDKLIDELKYLIGQYPVHLIGENINSLRDIFSKKFDEYETERKQKFINDGGEELSYQPDLFLKNKFNSAYHDYKTKLNSYYKEQELSEQNNLNKRVQIIEELKDLYTTPMESISTFFKKFRDIKERWHNAGKIPKSKAGDIFKTYFHHLDNAHEFIKLNKELEELDYAHNLEQRKAIISRAEELTTEPSVQKALNELQYLHKLWKEQAEPVAEEFRESTWQEFKAITQKIHERKSELFEKINEEQQVNLEKKKAIISQLKSIVSAENQDHSFWQNNVKKIEELREAFFTTGRIPKEVSSDTWSIFKNLLHEINNKKNTFYKDLKKIQQENLKKKNDLLEISKVNKDSEDWDVALNLYKKIQNEWKNIGHVPRKYSDKLWDEFRQNCNYFFNRYKLRNNKINEEWTENLKRKQKLLDEILSFSAADKDEALNKINEYSIQWNSIDKVPRENMNINKEFNLAIKNLIKKFDIDKNIIDEIQLNIKVENYKQSKDNKKLDEDLRKMRKQIQDLGHEIVQLENNLSFFSNANQDNPLLQNTLNNIETKKTKLEDLKQTYSKLINLNLSESNSNYETDENISKETETE</sequence>
<evidence type="ECO:0000313" key="3">
    <source>
        <dbReference type="EMBL" id="CVK16966.1"/>
    </source>
</evidence>
<dbReference type="InterPro" id="IPR007139">
    <property type="entry name" value="DUF349"/>
</dbReference>
<evidence type="ECO:0008006" key="5">
    <source>
        <dbReference type="Google" id="ProtNLM"/>
    </source>
</evidence>
<keyword evidence="1" id="KW-0175">Coiled coil</keyword>
<feature type="coiled-coil region" evidence="1">
    <location>
        <begin position="559"/>
        <end position="627"/>
    </location>
</feature>
<accession>A0A0X3ARF9</accession>
<proteinExistence type="predicted"/>
<dbReference type="STRING" id="1586267.GCA_001418685_01833"/>